<dbReference type="AlphaFoldDB" id="A0AAE0GNP6"/>
<dbReference type="Pfam" id="PF00439">
    <property type="entry name" value="Bromodomain"/>
    <property type="match status" value="1"/>
</dbReference>
<proteinExistence type="inferred from homology"/>
<evidence type="ECO:0000256" key="4">
    <source>
        <dbReference type="ARBA" id="ARBA00022759"/>
    </source>
</evidence>
<keyword evidence="6 8" id="KW-0103">Bromodomain</keyword>
<keyword evidence="5 9" id="KW-0175">Coiled coil</keyword>
<evidence type="ECO:0000256" key="7">
    <source>
        <dbReference type="ARBA" id="ARBA00023242"/>
    </source>
</evidence>
<dbReference type="Pfam" id="PF13589">
    <property type="entry name" value="HATPase_c_3"/>
    <property type="match status" value="1"/>
</dbReference>
<evidence type="ECO:0000256" key="6">
    <source>
        <dbReference type="ARBA" id="ARBA00023117"/>
    </source>
</evidence>
<dbReference type="PROSITE" id="PS00633">
    <property type="entry name" value="BROMODOMAIN_1"/>
    <property type="match status" value="1"/>
</dbReference>
<feature type="region of interest" description="Disordered" evidence="10">
    <location>
        <begin position="395"/>
        <end position="438"/>
    </location>
</feature>
<dbReference type="InterPro" id="IPR045261">
    <property type="entry name" value="MORC_ATPase"/>
</dbReference>
<accession>A0AAE0GNP6</accession>
<evidence type="ECO:0000256" key="9">
    <source>
        <dbReference type="SAM" id="Coils"/>
    </source>
</evidence>
<feature type="compositionally biased region" description="Basic and acidic residues" evidence="10">
    <location>
        <begin position="759"/>
        <end position="774"/>
    </location>
</feature>
<dbReference type="PANTHER" id="PTHR23336:SF76">
    <property type="entry name" value="MORC S5 DOMAIN-CONTAINING PROTEIN"/>
    <property type="match status" value="1"/>
</dbReference>
<dbReference type="PROSITE" id="PS50014">
    <property type="entry name" value="BROMODOMAIN_2"/>
    <property type="match status" value="1"/>
</dbReference>
<dbReference type="SMART" id="SM00297">
    <property type="entry name" value="BROMO"/>
    <property type="match status" value="1"/>
</dbReference>
<dbReference type="GO" id="GO:0005634">
    <property type="term" value="C:nucleus"/>
    <property type="evidence" value="ECO:0007669"/>
    <property type="project" value="UniProtKB-SubCell"/>
</dbReference>
<feature type="region of interest" description="Disordered" evidence="10">
    <location>
        <begin position="747"/>
        <end position="781"/>
    </location>
</feature>
<comment type="similarity">
    <text evidence="2">Belongs to the MORC ATPase protein family.</text>
</comment>
<dbReference type="SUPFAM" id="SSF47370">
    <property type="entry name" value="Bromodomain"/>
    <property type="match status" value="1"/>
</dbReference>
<comment type="subcellular location">
    <subcellularLocation>
        <location evidence="1">Nucleus</location>
    </subcellularLocation>
</comment>
<dbReference type="GO" id="GO:0031349">
    <property type="term" value="P:positive regulation of defense response"/>
    <property type="evidence" value="ECO:0007669"/>
    <property type="project" value="UniProtKB-ARBA"/>
</dbReference>
<keyword evidence="13" id="KW-1185">Reference proteome</keyword>
<dbReference type="InterPro" id="IPR036890">
    <property type="entry name" value="HATPase_C_sf"/>
</dbReference>
<protein>
    <recommendedName>
        <fullName evidence="11">Bromo domain-containing protein</fullName>
    </recommendedName>
</protein>
<evidence type="ECO:0000259" key="11">
    <source>
        <dbReference type="PROSITE" id="PS50014"/>
    </source>
</evidence>
<evidence type="ECO:0000313" key="13">
    <source>
        <dbReference type="Proteomes" id="UP001190700"/>
    </source>
</evidence>
<dbReference type="GO" id="GO:0004519">
    <property type="term" value="F:endonuclease activity"/>
    <property type="evidence" value="ECO:0007669"/>
    <property type="project" value="UniProtKB-KW"/>
</dbReference>
<dbReference type="SUPFAM" id="SSF55874">
    <property type="entry name" value="ATPase domain of HSP90 chaperone/DNA topoisomerase II/histidine kinase"/>
    <property type="match status" value="1"/>
</dbReference>
<dbReference type="Proteomes" id="UP001190700">
    <property type="component" value="Unassembled WGS sequence"/>
</dbReference>
<sequence>MLKSNATSHVWPFGALAELVDNAQDQEAGSTNLFISGDETYFEGGGHITVEDDGRGMTRGELHRMLSFGYSDKEHVAGNVGRFGIGFKSGSMRLGDDVVIFTREEHSASVALLSQTFLEDENLDDILIPMFTWEVEGSYEDGYSYTNLEPRDVSKWDEMMQFLLKYTIWDSEKELLKIFSELKSTTGTRIIIFNLKRPFEFDFSIQGDIRMQKPYLDEADRSSRHRHLNYQNDHGQQTTVEVVEDYSLRAYLAILYLKPKVAITLQNEPVDFIDPIARITKDAYTCKPYKPAQPNGGEKKMTMHVGYWDVDKNYGFHIYNNNRLIRIYQKFGAMLQVNCMMKNMVGVIEADFLTPTHNKQAFDESSNLYSRFKQQVVTQMNDYYFNIQDSVKAGKAGRSSKKKKHRNNANRAKKDTYDDSDDEMVDTISEGEDDERHGEGVATFMEKRQKRPAVTVAVTAAVPLPSNWNEGCRQIHDKLVRNKLSSMFLEPVNPALYGGALDDYFEKIKNPMDLGTVHSKLNSGSYEGNHELFAHDVRLVFQNAMLYNPQEYPVHKYAAKLYIRFEEEWKCLTSALEPSQAATDTAATAQCPASDETQEHASEVFHEMAPEKQPATEQVVQQATESPPRELPPHILQDISEKSPETAPQDLSMEGDAELEKLRYQLQQAEDDKKVLLRRVASTRLENGKLQETVSRLRDATRIDITPYRAQVVEAEPLPAGTAAESPTSVSNATPSVQFSHLELGASQGTEGAGQSKEVSADVRTRNRQRVPDHRFRRPKQQKYQQLKRTLASSLPSRAQRLRTEAELAAKKRIIKRKDAQLNRSVEEIRQLNEQLAALKHRLKSSLQQQLEMIDG</sequence>
<dbReference type="InterPro" id="IPR036427">
    <property type="entry name" value="Bromodomain-like_sf"/>
</dbReference>
<evidence type="ECO:0000256" key="3">
    <source>
        <dbReference type="ARBA" id="ARBA00022722"/>
    </source>
</evidence>
<dbReference type="InterPro" id="IPR041006">
    <property type="entry name" value="Morc_S5"/>
</dbReference>
<evidence type="ECO:0000313" key="12">
    <source>
        <dbReference type="EMBL" id="KAK3280731.1"/>
    </source>
</evidence>
<gene>
    <name evidence="12" type="ORF">CYMTET_11442</name>
</gene>
<feature type="compositionally biased region" description="Polar residues" evidence="10">
    <location>
        <begin position="615"/>
        <end position="625"/>
    </location>
</feature>
<evidence type="ECO:0000256" key="5">
    <source>
        <dbReference type="ARBA" id="ARBA00023054"/>
    </source>
</evidence>
<name>A0AAE0GNP6_9CHLO</name>
<dbReference type="GO" id="GO:0016887">
    <property type="term" value="F:ATP hydrolysis activity"/>
    <property type="evidence" value="ECO:0007669"/>
    <property type="project" value="InterPro"/>
</dbReference>
<keyword evidence="7" id="KW-0539">Nucleus</keyword>
<evidence type="ECO:0000256" key="2">
    <source>
        <dbReference type="ARBA" id="ARBA00007845"/>
    </source>
</evidence>
<dbReference type="PANTHER" id="PTHR23336">
    <property type="entry name" value="ZINC FINGER CW-TYPE COILED-COIL DOMAIN PROTEIN 3"/>
    <property type="match status" value="1"/>
</dbReference>
<evidence type="ECO:0000256" key="1">
    <source>
        <dbReference type="ARBA" id="ARBA00004123"/>
    </source>
</evidence>
<dbReference type="InterPro" id="IPR001487">
    <property type="entry name" value="Bromodomain"/>
</dbReference>
<feature type="region of interest" description="Disordered" evidence="10">
    <location>
        <begin position="583"/>
        <end position="634"/>
    </location>
</feature>
<dbReference type="Gene3D" id="3.30.565.10">
    <property type="entry name" value="Histidine kinase-like ATPase, C-terminal domain"/>
    <property type="match status" value="1"/>
</dbReference>
<keyword evidence="4" id="KW-0378">Hydrolase</keyword>
<feature type="compositionally biased region" description="Acidic residues" evidence="10">
    <location>
        <begin position="418"/>
        <end position="433"/>
    </location>
</feature>
<evidence type="ECO:0000256" key="8">
    <source>
        <dbReference type="PROSITE-ProRule" id="PRU00035"/>
    </source>
</evidence>
<comment type="caution">
    <text evidence="12">The sequence shown here is derived from an EMBL/GenBank/DDBJ whole genome shotgun (WGS) entry which is preliminary data.</text>
</comment>
<keyword evidence="3" id="KW-0540">Nuclease</keyword>
<evidence type="ECO:0000256" key="10">
    <source>
        <dbReference type="SAM" id="MobiDB-lite"/>
    </source>
</evidence>
<feature type="coiled-coil region" evidence="9">
    <location>
        <begin position="815"/>
        <end position="849"/>
    </location>
</feature>
<dbReference type="InterPro" id="IPR018359">
    <property type="entry name" value="Bromodomain_CS"/>
</dbReference>
<dbReference type="Pfam" id="PF17942">
    <property type="entry name" value="Morc6_S5"/>
    <property type="match status" value="1"/>
</dbReference>
<organism evidence="12 13">
    <name type="scientific">Cymbomonas tetramitiformis</name>
    <dbReference type="NCBI Taxonomy" id="36881"/>
    <lineage>
        <taxon>Eukaryota</taxon>
        <taxon>Viridiplantae</taxon>
        <taxon>Chlorophyta</taxon>
        <taxon>Pyramimonadophyceae</taxon>
        <taxon>Pyramimonadales</taxon>
        <taxon>Pyramimonadaceae</taxon>
        <taxon>Cymbomonas</taxon>
    </lineage>
</organism>
<keyword evidence="4" id="KW-0255">Endonuclease</keyword>
<feature type="compositionally biased region" description="Basic residues" evidence="10">
    <location>
        <begin position="398"/>
        <end position="408"/>
    </location>
</feature>
<feature type="domain" description="Bromo" evidence="11">
    <location>
        <begin position="480"/>
        <end position="555"/>
    </location>
</feature>
<dbReference type="Gene3D" id="1.20.920.10">
    <property type="entry name" value="Bromodomain-like"/>
    <property type="match status" value="1"/>
</dbReference>
<dbReference type="EMBL" id="LGRX02004286">
    <property type="protein sequence ID" value="KAK3280731.1"/>
    <property type="molecule type" value="Genomic_DNA"/>
</dbReference>
<dbReference type="PRINTS" id="PR00503">
    <property type="entry name" value="BROMODOMAIN"/>
</dbReference>
<reference evidence="12 13" key="1">
    <citation type="journal article" date="2015" name="Genome Biol. Evol.">
        <title>Comparative Genomics of a Bacterivorous Green Alga Reveals Evolutionary Causalities and Consequences of Phago-Mixotrophic Mode of Nutrition.</title>
        <authorList>
            <person name="Burns J.A."/>
            <person name="Paasch A."/>
            <person name="Narechania A."/>
            <person name="Kim E."/>
        </authorList>
    </citation>
    <scope>NUCLEOTIDE SEQUENCE [LARGE SCALE GENOMIC DNA]</scope>
    <source>
        <strain evidence="12 13">PLY_AMNH</strain>
    </source>
</reference>
<feature type="coiled-coil region" evidence="9">
    <location>
        <begin position="652"/>
        <end position="686"/>
    </location>
</feature>
<feature type="compositionally biased region" description="Basic and acidic residues" evidence="10">
    <location>
        <begin position="597"/>
        <end position="610"/>
    </location>
</feature>